<dbReference type="eggNOG" id="COG1763">
    <property type="taxonomic scope" value="Bacteria"/>
</dbReference>
<dbReference type="GO" id="GO:0006777">
    <property type="term" value="P:Mo-molybdopterin cofactor biosynthetic process"/>
    <property type="evidence" value="ECO:0007669"/>
    <property type="project" value="InterPro"/>
</dbReference>
<dbReference type="InterPro" id="IPR027417">
    <property type="entry name" value="P-loop_NTPase"/>
</dbReference>
<accession>A0A075WRR9</accession>
<dbReference type="KEGG" id="tcm:HL41_02205"/>
<dbReference type="STRING" id="289377.HL41_02205"/>
<evidence type="ECO:0000313" key="3">
    <source>
        <dbReference type="Proteomes" id="UP000028481"/>
    </source>
</evidence>
<evidence type="ECO:0000313" key="2">
    <source>
        <dbReference type="EMBL" id="AIH03705.1"/>
    </source>
</evidence>
<dbReference type="Gene3D" id="3.40.50.300">
    <property type="entry name" value="P-loop containing nucleotide triphosphate hydrolases"/>
    <property type="match status" value="1"/>
</dbReference>
<dbReference type="GO" id="GO:0005525">
    <property type="term" value="F:GTP binding"/>
    <property type="evidence" value="ECO:0007669"/>
    <property type="project" value="InterPro"/>
</dbReference>
<sequence>MPCFLALSGYSGSGKTTIGSFLVKRLTEEGYKVGVVKSCKEKEIFTDIPNKDTWIYRENGASGVVLFQEKIITLYLDPQKNNLTSFKDWYSYFLSVFWGYDLVLFEGFKNVDILPKLWVLKDKEEDLNLVKKELKNLLGFVVKEDIEWWKNKFPEETFFSIEQEEELLSFLKDFIEQKREKVILKVNGKKVPLKDFVADILAYPLLGFVKALKGVPEEIQEIEVKIKNIS</sequence>
<gene>
    <name evidence="2" type="ORF">HL41_02205</name>
</gene>
<keyword evidence="3" id="KW-1185">Reference proteome</keyword>
<proteinExistence type="predicted"/>
<dbReference type="PaxDb" id="289377-HL41_02205"/>
<dbReference type="HOGENOM" id="CLU_068199_0_1_0"/>
<protein>
    <recommendedName>
        <fullName evidence="1">Molybdopterin-guanine dinucleotide biosynthesis protein B (MobB) domain-containing protein</fullName>
    </recommendedName>
</protein>
<feature type="domain" description="Molybdopterin-guanine dinucleotide biosynthesis protein B (MobB)" evidence="1">
    <location>
        <begin position="5"/>
        <end position="141"/>
    </location>
</feature>
<name>A0A075WRR9_9BACT</name>
<dbReference type="InterPro" id="IPR052539">
    <property type="entry name" value="MGD_biosynthesis_adapter"/>
</dbReference>
<organism evidence="2 3">
    <name type="scientific">Thermodesulfobacterium commune DSM 2178</name>
    <dbReference type="NCBI Taxonomy" id="289377"/>
    <lineage>
        <taxon>Bacteria</taxon>
        <taxon>Pseudomonadati</taxon>
        <taxon>Thermodesulfobacteriota</taxon>
        <taxon>Thermodesulfobacteria</taxon>
        <taxon>Thermodesulfobacteriales</taxon>
        <taxon>Thermodesulfobacteriaceae</taxon>
        <taxon>Thermodesulfobacterium</taxon>
    </lineage>
</organism>
<dbReference type="Proteomes" id="UP000028481">
    <property type="component" value="Chromosome"/>
</dbReference>
<dbReference type="Pfam" id="PF03205">
    <property type="entry name" value="MobB"/>
    <property type="match status" value="1"/>
</dbReference>
<dbReference type="PANTHER" id="PTHR40072">
    <property type="entry name" value="MOLYBDOPTERIN-GUANINE DINUCLEOTIDE BIOSYNTHESIS ADAPTER PROTEIN-RELATED"/>
    <property type="match status" value="1"/>
</dbReference>
<dbReference type="EMBL" id="CP008796">
    <property type="protein sequence ID" value="AIH03705.1"/>
    <property type="molecule type" value="Genomic_DNA"/>
</dbReference>
<dbReference type="AlphaFoldDB" id="A0A075WRR9"/>
<evidence type="ECO:0000259" key="1">
    <source>
        <dbReference type="Pfam" id="PF03205"/>
    </source>
</evidence>
<dbReference type="OrthoDB" id="9786803at2"/>
<dbReference type="InterPro" id="IPR004435">
    <property type="entry name" value="MobB_dom"/>
</dbReference>
<dbReference type="PANTHER" id="PTHR40072:SF1">
    <property type="entry name" value="MOLYBDOPTERIN-GUANINE DINUCLEOTIDE BIOSYNTHESIS ADAPTER PROTEIN"/>
    <property type="match status" value="1"/>
</dbReference>
<reference evidence="2 3" key="1">
    <citation type="journal article" date="2015" name="Genome Announc.">
        <title>Genome Sequence of a Sulfate-Reducing Thermophilic Bacterium, Thermodesulfobacterium commune DSM 2178T (Phylum Thermodesulfobacteria).</title>
        <authorList>
            <person name="Bhatnagar S."/>
            <person name="Badger J.H."/>
            <person name="Madupu R."/>
            <person name="Khouri H.M."/>
            <person name="O'Connor E.M."/>
            <person name="Robb F.T."/>
            <person name="Ward N.L."/>
            <person name="Eisen J.A."/>
        </authorList>
    </citation>
    <scope>NUCLEOTIDE SEQUENCE [LARGE SCALE GENOMIC DNA]</scope>
    <source>
        <strain evidence="2 3">DSM 2178</strain>
    </source>
</reference>
<dbReference type="SUPFAM" id="SSF52540">
    <property type="entry name" value="P-loop containing nucleoside triphosphate hydrolases"/>
    <property type="match status" value="1"/>
</dbReference>
<dbReference type="RefSeq" id="WP_022856177.1">
    <property type="nucleotide sequence ID" value="NZ_CP008796.1"/>
</dbReference>